<reference evidence="4" key="2">
    <citation type="submission" date="2012-11" db="EMBL/GenBank/DDBJ databases">
        <authorList>
            <person name="Kuo A."/>
            <person name="Curtis B.A."/>
            <person name="Tanifuji G."/>
            <person name="Burki F."/>
            <person name="Gruber A."/>
            <person name="Irimia M."/>
            <person name="Maruyama S."/>
            <person name="Arias M.C."/>
            <person name="Ball S.G."/>
            <person name="Gile G.H."/>
            <person name="Hirakawa Y."/>
            <person name="Hopkins J.F."/>
            <person name="Rensing S.A."/>
            <person name="Schmutz J."/>
            <person name="Symeonidi A."/>
            <person name="Elias M."/>
            <person name="Eveleigh R.J."/>
            <person name="Herman E.K."/>
            <person name="Klute M.J."/>
            <person name="Nakayama T."/>
            <person name="Obornik M."/>
            <person name="Reyes-Prieto A."/>
            <person name="Armbrust E.V."/>
            <person name="Aves S.J."/>
            <person name="Beiko R.G."/>
            <person name="Coutinho P."/>
            <person name="Dacks J.B."/>
            <person name="Durnford D.G."/>
            <person name="Fast N.M."/>
            <person name="Green B.R."/>
            <person name="Grisdale C."/>
            <person name="Hempe F."/>
            <person name="Henrissat B."/>
            <person name="Hoppner M.P."/>
            <person name="Ishida K.-I."/>
            <person name="Kim E."/>
            <person name="Koreny L."/>
            <person name="Kroth P.G."/>
            <person name="Liu Y."/>
            <person name="Malik S.-B."/>
            <person name="Maier U.G."/>
            <person name="McRose D."/>
            <person name="Mock T."/>
            <person name="Neilson J.A."/>
            <person name="Onodera N.T."/>
            <person name="Poole A.M."/>
            <person name="Pritham E.J."/>
            <person name="Richards T.A."/>
            <person name="Rocap G."/>
            <person name="Roy S.W."/>
            <person name="Sarai C."/>
            <person name="Schaack S."/>
            <person name="Shirato S."/>
            <person name="Slamovits C.H."/>
            <person name="Spencer D.F."/>
            <person name="Suzuki S."/>
            <person name="Worden A.Z."/>
            <person name="Zauner S."/>
            <person name="Barry K."/>
            <person name="Bell C."/>
            <person name="Bharti A.K."/>
            <person name="Crow J.A."/>
            <person name="Grimwood J."/>
            <person name="Kramer R."/>
            <person name="Lindquist E."/>
            <person name="Lucas S."/>
            <person name="Salamov A."/>
            <person name="McFadden G.I."/>
            <person name="Lane C.E."/>
            <person name="Keeling P.J."/>
            <person name="Gray M.W."/>
            <person name="Grigoriev I.V."/>
            <person name="Archibald J.M."/>
        </authorList>
    </citation>
    <scope>NUCLEOTIDE SEQUENCE</scope>
    <source>
        <strain evidence="4">CCMP2712</strain>
    </source>
</reference>
<dbReference type="AlphaFoldDB" id="L1IHR9"/>
<proteinExistence type="predicted"/>
<evidence type="ECO:0000313" key="2">
    <source>
        <dbReference type="EMBL" id="EKX35489.1"/>
    </source>
</evidence>
<keyword evidence="1" id="KW-0812">Transmembrane</keyword>
<dbReference type="HOGENOM" id="CLU_1528030_0_0_1"/>
<dbReference type="PaxDb" id="55529-EKX35489"/>
<evidence type="ECO:0000313" key="4">
    <source>
        <dbReference type="Proteomes" id="UP000011087"/>
    </source>
</evidence>
<evidence type="ECO:0000256" key="1">
    <source>
        <dbReference type="SAM" id="Phobius"/>
    </source>
</evidence>
<dbReference type="Proteomes" id="UP000011087">
    <property type="component" value="Unassembled WGS sequence"/>
</dbReference>
<name>L1IHR9_GUITC</name>
<accession>L1IHR9</accession>
<protein>
    <submittedName>
        <fullName evidence="2 3">Uncharacterized protein</fullName>
    </submittedName>
</protein>
<feature type="transmembrane region" description="Helical" evidence="1">
    <location>
        <begin position="100"/>
        <end position="119"/>
    </location>
</feature>
<keyword evidence="1" id="KW-0472">Membrane</keyword>
<dbReference type="KEGG" id="gtt:GUITHDRAFT_118303"/>
<evidence type="ECO:0000313" key="3">
    <source>
        <dbReference type="EnsemblProtists" id="EKX35489"/>
    </source>
</evidence>
<reference evidence="3" key="3">
    <citation type="submission" date="2016-03" db="UniProtKB">
        <authorList>
            <consortium name="EnsemblProtists"/>
        </authorList>
    </citation>
    <scope>IDENTIFICATION</scope>
</reference>
<feature type="transmembrane region" description="Helical" evidence="1">
    <location>
        <begin position="21"/>
        <end position="38"/>
    </location>
</feature>
<keyword evidence="1" id="KW-1133">Transmembrane helix</keyword>
<gene>
    <name evidence="2" type="ORF">GUITHDRAFT_118303</name>
</gene>
<sequence length="176" mass="20348">MRNTPLRVLIMHHALDILRSLLSFGLLLSTILGWKALWDLQITNGLSWYISVGIGNCIYIIRHMVDDVMDTHHVHNEEWLELFSKLPDLSPTTILEYGKIYLSSGLLFVSRLFIWRGIWKRLDATQITWPESLMVGAISCVFLSIMQLQVDRKRVDILQVSLDVPGERHAQQTWHG</sequence>
<organism evidence="2">
    <name type="scientific">Guillardia theta (strain CCMP2712)</name>
    <name type="common">Cryptophyte</name>
    <dbReference type="NCBI Taxonomy" id="905079"/>
    <lineage>
        <taxon>Eukaryota</taxon>
        <taxon>Cryptophyceae</taxon>
        <taxon>Pyrenomonadales</taxon>
        <taxon>Geminigeraceae</taxon>
        <taxon>Guillardia</taxon>
    </lineage>
</organism>
<dbReference type="EnsemblProtists" id="EKX35489">
    <property type="protein sequence ID" value="EKX35489"/>
    <property type="gene ID" value="GUITHDRAFT_118303"/>
</dbReference>
<reference evidence="2 4" key="1">
    <citation type="journal article" date="2012" name="Nature">
        <title>Algal genomes reveal evolutionary mosaicism and the fate of nucleomorphs.</title>
        <authorList>
            <consortium name="DOE Joint Genome Institute"/>
            <person name="Curtis B.A."/>
            <person name="Tanifuji G."/>
            <person name="Burki F."/>
            <person name="Gruber A."/>
            <person name="Irimia M."/>
            <person name="Maruyama S."/>
            <person name="Arias M.C."/>
            <person name="Ball S.G."/>
            <person name="Gile G.H."/>
            <person name="Hirakawa Y."/>
            <person name="Hopkins J.F."/>
            <person name="Kuo A."/>
            <person name="Rensing S.A."/>
            <person name="Schmutz J."/>
            <person name="Symeonidi A."/>
            <person name="Elias M."/>
            <person name="Eveleigh R.J."/>
            <person name="Herman E.K."/>
            <person name="Klute M.J."/>
            <person name="Nakayama T."/>
            <person name="Obornik M."/>
            <person name="Reyes-Prieto A."/>
            <person name="Armbrust E.V."/>
            <person name="Aves S.J."/>
            <person name="Beiko R.G."/>
            <person name="Coutinho P."/>
            <person name="Dacks J.B."/>
            <person name="Durnford D.G."/>
            <person name="Fast N.M."/>
            <person name="Green B.R."/>
            <person name="Grisdale C.J."/>
            <person name="Hempel F."/>
            <person name="Henrissat B."/>
            <person name="Hoppner M.P."/>
            <person name="Ishida K."/>
            <person name="Kim E."/>
            <person name="Koreny L."/>
            <person name="Kroth P.G."/>
            <person name="Liu Y."/>
            <person name="Malik S.B."/>
            <person name="Maier U.G."/>
            <person name="McRose D."/>
            <person name="Mock T."/>
            <person name="Neilson J.A."/>
            <person name="Onodera N.T."/>
            <person name="Poole A.M."/>
            <person name="Pritham E.J."/>
            <person name="Richards T.A."/>
            <person name="Rocap G."/>
            <person name="Roy S.W."/>
            <person name="Sarai C."/>
            <person name="Schaack S."/>
            <person name="Shirato S."/>
            <person name="Slamovits C.H."/>
            <person name="Spencer D.F."/>
            <person name="Suzuki S."/>
            <person name="Worden A.Z."/>
            <person name="Zauner S."/>
            <person name="Barry K."/>
            <person name="Bell C."/>
            <person name="Bharti A.K."/>
            <person name="Crow J.A."/>
            <person name="Grimwood J."/>
            <person name="Kramer R."/>
            <person name="Lindquist E."/>
            <person name="Lucas S."/>
            <person name="Salamov A."/>
            <person name="McFadden G.I."/>
            <person name="Lane C.E."/>
            <person name="Keeling P.J."/>
            <person name="Gray M.W."/>
            <person name="Grigoriev I.V."/>
            <person name="Archibald J.M."/>
        </authorList>
    </citation>
    <scope>NUCLEOTIDE SEQUENCE</scope>
    <source>
        <strain evidence="2 4">CCMP2712</strain>
    </source>
</reference>
<keyword evidence="4" id="KW-1185">Reference proteome</keyword>
<dbReference type="GeneID" id="17292274"/>
<dbReference type="EMBL" id="JH993089">
    <property type="protein sequence ID" value="EKX35489.1"/>
    <property type="molecule type" value="Genomic_DNA"/>
</dbReference>
<dbReference type="RefSeq" id="XP_005822469.1">
    <property type="nucleotide sequence ID" value="XM_005822412.1"/>
</dbReference>